<reference evidence="6 7" key="1">
    <citation type="submission" date="2019-12" db="EMBL/GenBank/DDBJ databases">
        <title>Microbes associate with the intestines of laboratory mice.</title>
        <authorList>
            <person name="Navarre W."/>
            <person name="Wong E."/>
        </authorList>
    </citation>
    <scope>NUCLEOTIDE SEQUENCE [LARGE SCALE GENOMIC DNA]</scope>
    <source>
        <strain evidence="6 7">NM66_B29</strain>
    </source>
</reference>
<dbReference type="SUPFAM" id="SSF51735">
    <property type="entry name" value="NAD(P)-binding Rossmann-fold domains"/>
    <property type="match status" value="1"/>
</dbReference>
<dbReference type="InterPro" id="IPR013154">
    <property type="entry name" value="ADH-like_N"/>
</dbReference>
<feature type="domain" description="Enoyl reductase (ER)" evidence="5">
    <location>
        <begin position="16"/>
        <end position="349"/>
    </location>
</feature>
<dbReference type="GO" id="GO:0008270">
    <property type="term" value="F:zinc ion binding"/>
    <property type="evidence" value="ECO:0007669"/>
    <property type="project" value="InterPro"/>
</dbReference>
<comment type="caution">
    <text evidence="6">The sequence shown here is derived from an EMBL/GenBank/DDBJ whole genome shotgun (WGS) entry which is preliminary data.</text>
</comment>
<evidence type="ECO:0000256" key="2">
    <source>
        <dbReference type="ARBA" id="ARBA00022833"/>
    </source>
</evidence>
<evidence type="ECO:0000256" key="4">
    <source>
        <dbReference type="RuleBase" id="RU361277"/>
    </source>
</evidence>
<dbReference type="Gene3D" id="3.40.50.720">
    <property type="entry name" value="NAD(P)-binding Rossmann-like Domain"/>
    <property type="match status" value="1"/>
</dbReference>
<dbReference type="Pfam" id="PF00107">
    <property type="entry name" value="ADH_zinc_N"/>
    <property type="match status" value="1"/>
</dbReference>
<dbReference type="InterPro" id="IPR013149">
    <property type="entry name" value="ADH-like_C"/>
</dbReference>
<gene>
    <name evidence="6" type="ORF">GKZ27_07870</name>
</gene>
<dbReference type="SMART" id="SM00829">
    <property type="entry name" value="PKS_ER"/>
    <property type="match status" value="1"/>
</dbReference>
<dbReference type="InterPro" id="IPR036291">
    <property type="entry name" value="NAD(P)-bd_dom_sf"/>
</dbReference>
<dbReference type="RefSeq" id="WP_028026629.1">
    <property type="nucleotide sequence ID" value="NZ_JANJZH010000020.1"/>
</dbReference>
<evidence type="ECO:0000256" key="3">
    <source>
        <dbReference type="ARBA" id="ARBA00023002"/>
    </source>
</evidence>
<keyword evidence="2 4" id="KW-0862">Zinc</keyword>
<dbReference type="InterPro" id="IPR050129">
    <property type="entry name" value="Zn_alcohol_dh"/>
</dbReference>
<keyword evidence="1 4" id="KW-0479">Metal-binding</keyword>
<proteinExistence type="inferred from homology"/>
<dbReference type="PROSITE" id="PS00059">
    <property type="entry name" value="ADH_ZINC"/>
    <property type="match status" value="1"/>
</dbReference>
<evidence type="ECO:0000313" key="7">
    <source>
        <dbReference type="Proteomes" id="UP000463388"/>
    </source>
</evidence>
<evidence type="ECO:0000259" key="5">
    <source>
        <dbReference type="SMART" id="SM00829"/>
    </source>
</evidence>
<dbReference type="EMBL" id="WSRR01000019">
    <property type="protein sequence ID" value="MVX61369.1"/>
    <property type="molecule type" value="Genomic_DNA"/>
</dbReference>
<organism evidence="6 7">
    <name type="scientific">Adlercreutzia mucosicola</name>
    <dbReference type="NCBI Taxonomy" id="580026"/>
    <lineage>
        <taxon>Bacteria</taxon>
        <taxon>Bacillati</taxon>
        <taxon>Actinomycetota</taxon>
        <taxon>Coriobacteriia</taxon>
        <taxon>Eggerthellales</taxon>
        <taxon>Eggerthellaceae</taxon>
        <taxon>Adlercreutzia</taxon>
    </lineage>
</organism>
<name>A0A6N8JQS7_9ACTN</name>
<dbReference type="GO" id="GO:0016491">
    <property type="term" value="F:oxidoreductase activity"/>
    <property type="evidence" value="ECO:0007669"/>
    <property type="project" value="UniProtKB-KW"/>
</dbReference>
<dbReference type="AlphaFoldDB" id="A0A6N8JQS7"/>
<dbReference type="OrthoDB" id="241504at2"/>
<keyword evidence="7" id="KW-1185">Reference proteome</keyword>
<dbReference type="PANTHER" id="PTHR43401:SF2">
    <property type="entry name" value="L-THREONINE 3-DEHYDROGENASE"/>
    <property type="match status" value="1"/>
</dbReference>
<dbReference type="Proteomes" id="UP000463388">
    <property type="component" value="Unassembled WGS sequence"/>
</dbReference>
<keyword evidence="3" id="KW-0560">Oxidoreductase</keyword>
<comment type="similarity">
    <text evidence="4">Belongs to the zinc-containing alcohol dehydrogenase family.</text>
</comment>
<dbReference type="SUPFAM" id="SSF50129">
    <property type="entry name" value="GroES-like"/>
    <property type="match status" value="1"/>
</dbReference>
<evidence type="ECO:0000313" key="6">
    <source>
        <dbReference type="EMBL" id="MVX61369.1"/>
    </source>
</evidence>
<protein>
    <submittedName>
        <fullName evidence="6">Alcohol dehydrogenase catalytic domain-containing protein</fullName>
    </submittedName>
</protein>
<dbReference type="InterPro" id="IPR020843">
    <property type="entry name" value="ER"/>
</dbReference>
<dbReference type="InterPro" id="IPR011032">
    <property type="entry name" value="GroES-like_sf"/>
</dbReference>
<dbReference type="PANTHER" id="PTHR43401">
    <property type="entry name" value="L-THREONINE 3-DEHYDROGENASE"/>
    <property type="match status" value="1"/>
</dbReference>
<dbReference type="InterPro" id="IPR002328">
    <property type="entry name" value="ADH_Zn_CS"/>
</dbReference>
<accession>A0A6N8JQS7</accession>
<dbReference type="Gene3D" id="3.90.180.10">
    <property type="entry name" value="Medium-chain alcohol dehydrogenases, catalytic domain"/>
    <property type="match status" value="1"/>
</dbReference>
<dbReference type="Pfam" id="PF08240">
    <property type="entry name" value="ADH_N"/>
    <property type="match status" value="1"/>
</dbReference>
<sequence>MEGKMNAVYMTKPEAGAWEYVEDAPIPQIADDEVLMEIKAVGICGTDHSLYGWNEAIANSYNIQWPAIFGHEFSGVIAEVGKNAPENLKVGMRVTANPVLFDNTCPYCEKGQVNICDNRPFYGTDLPGAFAKYMKIRASNVIPMPDEVTFVQGALLEPLCVALNAVERIHPQPGETAMVMGPGPIGLLAVAVLKQVYGINKVICSGLASDSKRLAVAEQLGAIPLNGAEVDVPAKVAELTDGRGPNMIIDAAGHYTVVEQAVQMVAKGGRIGITGLSARPSSIPMTPIAMRQISIIGSRAYERKHWSQALNLLANGLDVSLVSNFVLPLSDWKKGMELIDAGEGLRVILEP</sequence>
<comment type="cofactor">
    <cofactor evidence="4">
        <name>Zn(2+)</name>
        <dbReference type="ChEBI" id="CHEBI:29105"/>
    </cofactor>
</comment>
<evidence type="ECO:0000256" key="1">
    <source>
        <dbReference type="ARBA" id="ARBA00022723"/>
    </source>
</evidence>